<feature type="signal peptide" evidence="1">
    <location>
        <begin position="1"/>
        <end position="23"/>
    </location>
</feature>
<dbReference type="InterPro" id="IPR018637">
    <property type="entry name" value="DUF2059"/>
</dbReference>
<evidence type="ECO:0000313" key="4">
    <source>
        <dbReference type="Proteomes" id="UP000037822"/>
    </source>
</evidence>
<dbReference type="Proteomes" id="UP000037822">
    <property type="component" value="Unassembled WGS sequence"/>
</dbReference>
<reference evidence="3 4" key="1">
    <citation type="submission" date="2015-07" db="EMBL/GenBank/DDBJ databases">
        <title>Whole genome sequencing of Bosea vaviloviae isolated from cave pool.</title>
        <authorList>
            <person name="Tan N.E.H."/>
            <person name="Lee Y.P."/>
            <person name="Gan H.M."/>
            <person name="Barton H."/>
            <person name="Savka M.A."/>
        </authorList>
    </citation>
    <scope>NUCLEOTIDE SEQUENCE [LARGE SCALE GENOMIC DNA]</scope>
    <source>
        <strain evidence="3 4">SD260</strain>
    </source>
</reference>
<dbReference type="PATRIC" id="fig|1526658.3.peg.4083"/>
<proteinExistence type="predicted"/>
<feature type="domain" description="DUF2059" evidence="2">
    <location>
        <begin position="104"/>
        <end position="155"/>
    </location>
</feature>
<comment type="caution">
    <text evidence="3">The sequence shown here is derived from an EMBL/GenBank/DDBJ whole genome shotgun (WGS) entry which is preliminary data.</text>
</comment>
<evidence type="ECO:0000256" key="1">
    <source>
        <dbReference type="SAM" id="SignalP"/>
    </source>
</evidence>
<protein>
    <recommendedName>
        <fullName evidence="2">DUF2059 domain-containing protein</fullName>
    </recommendedName>
</protein>
<dbReference type="RefSeq" id="WP_197280772.1">
    <property type="nucleotide sequence ID" value="NZ_LGSZ01000040.1"/>
</dbReference>
<name>A0A0N0MBD9_9HYPH</name>
<accession>A0A0N0MBD9</accession>
<dbReference type="AlphaFoldDB" id="A0A0N0MBD9"/>
<keyword evidence="4" id="KW-1185">Reference proteome</keyword>
<keyword evidence="1" id="KW-0732">Signal</keyword>
<sequence length="178" mass="19697">MIRYHLAGAAVSLALVVGMPVQAQVPTPPATATPAPPADIPQSHLLAARDVLVVTGVAESFESIYNEFRVRVRDMVVSTRPELRKDTDEVIAALKSEAERKRDEIIASSAFLFAKHMSEADLKEVAAFFKSPVGQRYSAARPKALDEIFGLLQAWSVNTSNFLFDRFSEEMRKRGHQI</sequence>
<dbReference type="EMBL" id="LGSZ01000040">
    <property type="protein sequence ID" value="KPH80769.1"/>
    <property type="molecule type" value="Genomic_DNA"/>
</dbReference>
<gene>
    <name evidence="3" type="ORF">AE618_13225</name>
</gene>
<feature type="chain" id="PRO_5005855559" description="DUF2059 domain-containing protein" evidence="1">
    <location>
        <begin position="24"/>
        <end position="178"/>
    </location>
</feature>
<evidence type="ECO:0000313" key="3">
    <source>
        <dbReference type="EMBL" id="KPH80769.1"/>
    </source>
</evidence>
<organism evidence="3 4">
    <name type="scientific">Bosea vaviloviae</name>
    <dbReference type="NCBI Taxonomy" id="1526658"/>
    <lineage>
        <taxon>Bacteria</taxon>
        <taxon>Pseudomonadati</taxon>
        <taxon>Pseudomonadota</taxon>
        <taxon>Alphaproteobacteria</taxon>
        <taxon>Hyphomicrobiales</taxon>
        <taxon>Boseaceae</taxon>
        <taxon>Bosea</taxon>
    </lineage>
</organism>
<evidence type="ECO:0000259" key="2">
    <source>
        <dbReference type="Pfam" id="PF09832"/>
    </source>
</evidence>
<dbReference type="Pfam" id="PF09832">
    <property type="entry name" value="DUF2059"/>
    <property type="match status" value="1"/>
</dbReference>